<dbReference type="SUPFAM" id="SSF53697">
    <property type="entry name" value="SIS domain"/>
    <property type="match status" value="1"/>
</dbReference>
<name>A0ABQ2URJ3_9PSEU</name>
<proteinExistence type="predicted"/>
<dbReference type="Gene3D" id="3.40.50.10490">
    <property type="entry name" value="Glucose-6-phosphate isomerase like protein, domain 1"/>
    <property type="match status" value="1"/>
</dbReference>
<dbReference type="InterPro" id="IPR050099">
    <property type="entry name" value="SIS_GmhA/DiaA_subfam"/>
</dbReference>
<keyword evidence="3" id="KW-1185">Reference proteome</keyword>
<reference evidence="3" key="1">
    <citation type="journal article" date="2019" name="Int. J. Syst. Evol. Microbiol.">
        <title>The Global Catalogue of Microorganisms (GCM) 10K type strain sequencing project: providing services to taxonomists for standard genome sequencing and annotation.</title>
        <authorList>
            <consortium name="The Broad Institute Genomics Platform"/>
            <consortium name="The Broad Institute Genome Sequencing Center for Infectious Disease"/>
            <person name="Wu L."/>
            <person name="Ma J."/>
        </authorList>
    </citation>
    <scope>NUCLEOTIDE SEQUENCE [LARGE SCALE GENOMIC DNA]</scope>
    <source>
        <strain evidence="3">JCM 3296</strain>
    </source>
</reference>
<protein>
    <submittedName>
        <fullName evidence="2">Phosphoheptose isomerase</fullName>
    </submittedName>
</protein>
<comment type="caution">
    <text evidence="2">The sequence shown here is derived from an EMBL/GenBank/DDBJ whole genome shotgun (WGS) entry which is preliminary data.</text>
</comment>
<sequence>MSKAPTTDRADRFNELSQRRAIPLTDLAGHADDIARICHRMAERFRAGGKLVVFGNGGPSTDAQHVAVEFVHPVIVGKRALPAVSLTSDVATLTGVAARAGFAETFAHQIRCLGEPSDIALGLSADGSCENVARGLAAAAELGMLTVALTGGDGGPIVADHVLVARSADPLVVKEIHVTAYHLLWELTHVFLEGAA</sequence>
<gene>
    <name evidence="2" type="primary">gmhA</name>
    <name evidence="2" type="ORF">GCM10010178_48680</name>
</gene>
<dbReference type="PROSITE" id="PS51464">
    <property type="entry name" value="SIS"/>
    <property type="match status" value="1"/>
</dbReference>
<dbReference type="PANTHER" id="PTHR30390">
    <property type="entry name" value="SEDOHEPTULOSE 7-PHOSPHATE ISOMERASE / DNAA INITIATOR-ASSOCIATING FACTOR FOR REPLICATION INITIATION"/>
    <property type="match status" value="1"/>
</dbReference>
<dbReference type="GO" id="GO:0016853">
    <property type="term" value="F:isomerase activity"/>
    <property type="evidence" value="ECO:0007669"/>
    <property type="project" value="UniProtKB-KW"/>
</dbReference>
<organism evidence="2 3">
    <name type="scientific">Lentzea flava</name>
    <dbReference type="NCBI Taxonomy" id="103732"/>
    <lineage>
        <taxon>Bacteria</taxon>
        <taxon>Bacillati</taxon>
        <taxon>Actinomycetota</taxon>
        <taxon>Actinomycetes</taxon>
        <taxon>Pseudonocardiales</taxon>
        <taxon>Pseudonocardiaceae</taxon>
        <taxon>Lentzea</taxon>
    </lineage>
</organism>
<dbReference type="InterPro" id="IPR001347">
    <property type="entry name" value="SIS_dom"/>
</dbReference>
<evidence type="ECO:0000259" key="1">
    <source>
        <dbReference type="PROSITE" id="PS51464"/>
    </source>
</evidence>
<dbReference type="EMBL" id="BMRE01000022">
    <property type="protein sequence ID" value="GGU50203.1"/>
    <property type="molecule type" value="Genomic_DNA"/>
</dbReference>
<dbReference type="RefSeq" id="WP_189256022.1">
    <property type="nucleotide sequence ID" value="NZ_BMRE01000022.1"/>
</dbReference>
<dbReference type="Pfam" id="PF13580">
    <property type="entry name" value="SIS_2"/>
    <property type="match status" value="1"/>
</dbReference>
<feature type="domain" description="SIS" evidence="1">
    <location>
        <begin position="41"/>
        <end position="196"/>
    </location>
</feature>
<dbReference type="Proteomes" id="UP000649573">
    <property type="component" value="Unassembled WGS sequence"/>
</dbReference>
<dbReference type="InterPro" id="IPR035461">
    <property type="entry name" value="GmhA/DiaA"/>
</dbReference>
<evidence type="ECO:0000313" key="3">
    <source>
        <dbReference type="Proteomes" id="UP000649573"/>
    </source>
</evidence>
<accession>A0ABQ2URJ3</accession>
<dbReference type="CDD" id="cd05006">
    <property type="entry name" value="SIS_GmhA"/>
    <property type="match status" value="1"/>
</dbReference>
<keyword evidence="2" id="KW-0413">Isomerase</keyword>
<dbReference type="InterPro" id="IPR046348">
    <property type="entry name" value="SIS_dom_sf"/>
</dbReference>
<evidence type="ECO:0000313" key="2">
    <source>
        <dbReference type="EMBL" id="GGU50203.1"/>
    </source>
</evidence>